<dbReference type="InterPro" id="IPR036390">
    <property type="entry name" value="WH_DNA-bd_sf"/>
</dbReference>
<dbReference type="GO" id="GO:0003700">
    <property type="term" value="F:DNA-binding transcription factor activity"/>
    <property type="evidence" value="ECO:0007669"/>
    <property type="project" value="InterPro"/>
</dbReference>
<evidence type="ECO:0000259" key="1">
    <source>
        <dbReference type="PROSITE" id="PS50995"/>
    </source>
</evidence>
<proteinExistence type="predicted"/>
<dbReference type="PANTHER" id="PTHR33164">
    <property type="entry name" value="TRANSCRIPTIONAL REGULATOR, MARR FAMILY"/>
    <property type="match status" value="1"/>
</dbReference>
<name>A0A1U7CZ24_9BACT</name>
<dbReference type="OrthoDB" id="165131at2"/>
<evidence type="ECO:0000313" key="2">
    <source>
        <dbReference type="EMBL" id="APW64207.1"/>
    </source>
</evidence>
<dbReference type="Proteomes" id="UP000186309">
    <property type="component" value="Chromosome"/>
</dbReference>
<dbReference type="EMBL" id="CP019082">
    <property type="protein sequence ID" value="APW64207.1"/>
    <property type="molecule type" value="Genomic_DNA"/>
</dbReference>
<dbReference type="SUPFAM" id="SSF46785">
    <property type="entry name" value="Winged helix' DNA-binding domain"/>
    <property type="match status" value="1"/>
</dbReference>
<dbReference type="RefSeq" id="WP_076350474.1">
    <property type="nucleotide sequence ID" value="NZ_CP019082.1"/>
</dbReference>
<protein>
    <recommendedName>
        <fullName evidence="1">HTH marR-type domain-containing protein</fullName>
    </recommendedName>
</protein>
<dbReference type="InterPro" id="IPR000835">
    <property type="entry name" value="HTH_MarR-typ"/>
</dbReference>
<feature type="domain" description="HTH marR-type" evidence="1">
    <location>
        <begin position="17"/>
        <end position="148"/>
    </location>
</feature>
<keyword evidence="3" id="KW-1185">Reference proteome</keyword>
<dbReference type="InterPro" id="IPR036388">
    <property type="entry name" value="WH-like_DNA-bd_sf"/>
</dbReference>
<dbReference type="InterPro" id="IPR039422">
    <property type="entry name" value="MarR/SlyA-like"/>
</dbReference>
<dbReference type="GO" id="GO:0006950">
    <property type="term" value="P:response to stress"/>
    <property type="evidence" value="ECO:0007669"/>
    <property type="project" value="TreeGrafter"/>
</dbReference>
<accession>A0A1U7CZ24</accession>
<dbReference type="AlphaFoldDB" id="A0A1U7CZ24"/>
<dbReference type="STRING" id="1387353.BSF38_05799"/>
<dbReference type="Gene3D" id="1.10.10.10">
    <property type="entry name" value="Winged helix-like DNA-binding domain superfamily/Winged helix DNA-binding domain"/>
    <property type="match status" value="1"/>
</dbReference>
<evidence type="ECO:0000313" key="3">
    <source>
        <dbReference type="Proteomes" id="UP000186309"/>
    </source>
</evidence>
<organism evidence="2 3">
    <name type="scientific">Paludisphaera borealis</name>
    <dbReference type="NCBI Taxonomy" id="1387353"/>
    <lineage>
        <taxon>Bacteria</taxon>
        <taxon>Pseudomonadati</taxon>
        <taxon>Planctomycetota</taxon>
        <taxon>Planctomycetia</taxon>
        <taxon>Isosphaerales</taxon>
        <taxon>Isosphaeraceae</taxon>
        <taxon>Paludisphaera</taxon>
    </lineage>
</organism>
<reference evidence="3" key="1">
    <citation type="submission" date="2016-12" db="EMBL/GenBank/DDBJ databases">
        <title>Comparative genomics of four Isosphaeraceae planctomycetes: a common pool of plasmids and glycoside hydrolase genes.</title>
        <authorList>
            <person name="Ivanova A."/>
        </authorList>
    </citation>
    <scope>NUCLEOTIDE SEQUENCE [LARGE SCALE GENOMIC DNA]</scope>
    <source>
        <strain evidence="3">PX4</strain>
    </source>
</reference>
<dbReference type="KEGG" id="pbor:BSF38_05799"/>
<gene>
    <name evidence="2" type="ORF">BSF38_05799</name>
</gene>
<dbReference type="PANTHER" id="PTHR33164:SF105">
    <property type="entry name" value="TRANSCRIPTIONAL REPRESSOR PROTEIN-RELATED"/>
    <property type="match status" value="1"/>
</dbReference>
<dbReference type="Pfam" id="PF01047">
    <property type="entry name" value="MarR"/>
    <property type="match status" value="1"/>
</dbReference>
<dbReference type="SMART" id="SM00347">
    <property type="entry name" value="HTH_MARR"/>
    <property type="match status" value="1"/>
</dbReference>
<dbReference type="PROSITE" id="PS50995">
    <property type="entry name" value="HTH_MARR_2"/>
    <property type="match status" value="1"/>
</dbReference>
<sequence length="159" mass="17336">MGDVKDLTAGKRQPTVTPCLCAALRQASRAVTRIYDAELRETGLRTTQHALLKLLGRAGEVRQSDLGEMASLDDTTLTRGLRPLVKGGWVTIRPGSDRREKLIAITEAGKEKVEEARAAWLRGQERMRRALPVGTWELLFEALPEVAKAASKATSGDAS</sequence>